<feature type="region of interest" description="Disordered" evidence="3">
    <location>
        <begin position="194"/>
        <end position="243"/>
    </location>
</feature>
<sequence>MPVTSPRRSLILASGSIYGTSSSTTGGSSVTSASPSSSTTSERTSGYKSYLDRAGSLSKYSVSTSTSSSYSPSYSSYLSGSSYSSYSPRSYSTYRSTGSSLTGGSSGIGTYRSTSSSLNNYDTNSCGVNKRSKDSDTLRKDSIGQDVGAKKPPSGSEGSGSQSKRTPGSCSSSSLARLVATSALDIYEKYSPAHYKPNTELSGSRSSGLSEAAATDSDDRRSTTSDVASGSGSRISGRSNIANLAEDVPTATVTLHGTRSRKTKGHEEDKKFWKNGAIQDHENNSNGLDAAVPLLGVMEERIEVLQLVRKQEPKPLLEMHMKMEDIEQVFFFNCRYIETNTNFERVKCRSSFIFYKQKLSGILYTYHWLGTRYAAQASLILASGSIYGTSSSTTGGSSVTSASPSSSTTSERTSGYKSYLDRAGSLSKYSVSTSTSSSYSPSYSSYLSGSSYSSYSPRSYSTYRSTGSSLTGGSSGIGTYRSTSSSLNNYDTNSCGVNKRSKDSDTLRKDSIGQDVGAKKPPSGSEGSGSQSKRTPGSCSSSSLARLVATSALDIYEKYSPAHYKPNTELSGSRSSGLSEAAATDSDDRRSTTSDVAYERPRSRYSRLYSQQKNVDEVDNIGTAHNRSGSGSRISGRLNIANLAEDVPTATVTLHGTRLRKTKVHEEDKKFWKNGAIQDHENNSNGLDAVVPYVKLNKLKLNSNQGETPEINQTQGNNKLTDSGGSMYDTSENVDIKWNNADSTKEDVEDNAKQKCDPVIVVRPQTNATKSALNIKPATVSSKVKQTIRTTKVTGTAANKAVTNPVREANQHFFLISSFKDQNFLKEECELAHAQVSKATAKKPTLPSVESRKTSTVISSLSNNNYRNSTKPSAALAALATNGMRRSSNGSQLGTATAIATSLGKVDNNCVGSQCKGFTSGTATSTAATIAGTTITTASSKKLSSGGYLVSNSTYGTTKLTNRNSQVKPLIHRSGASATSSGGTPSSISQRRNNNNNGSNTSLNSISNNHGNNNMQTSLDQDDIKFIDSDEQPTTTAMERKSQVTCETRCCAAHSHGIAVVKSRVRPKSTIISSASSSASAAATTAANNSIFEKVNNYKYSNGTAGALVSGEKRSECRQPTSMFIDSNSIRASIEKFDNYSEQKRLPLNSVQLRSHGGGGSTNNLQHHRHSSDFDNSNLRLPNSGGGSLTRAPYRSSAGVVGKTNLYSNTAAASTSTTRQVIGTHPNATGSLPLKNSRHYNHVDEPSVSGLSSSVDGDFGKKKLAAISGGEDSIRNSVHTTASPVSRYWERDSSRPTISTTRNHADERKLSFSSEDTEGLCGLRNIGNTCFMNSVIQCLSHTNELTKFLRNYSATKSPISKDQQILYEFSKLIREMWSPNTHSVTPLELKRAFSSKHRMYSDYNQQDAQEFLRFFLDSLHSALNTGNKGEHLRVDDNLSDNRKAEQTWEWYCRHECSIIRDLFVGQLKSTLRCTVCGNASVTFDPFWDLSVPLPSSSRCKLEACLDLFIREEVLDGDEMPTCSKCQTRRKCTKTFTIQRFPKYLVIHLKRFSETRWSKLSNIVEFPTGERELNMAPYAANTNSNMYYSLYAISNHMGSTAGGHYVAICKHPFTQKWHEFNDNLVSDALSEHHLVSSSAYILFYERA</sequence>
<feature type="region of interest" description="Disordered" evidence="3">
    <location>
        <begin position="488"/>
        <end position="543"/>
    </location>
</feature>
<feature type="region of interest" description="Disordered" evidence="3">
    <location>
        <begin position="563"/>
        <end position="603"/>
    </location>
</feature>
<feature type="compositionally biased region" description="Low complexity" evidence="3">
    <location>
        <begin position="154"/>
        <end position="163"/>
    </location>
</feature>
<dbReference type="PROSITE" id="PS00972">
    <property type="entry name" value="USP_1"/>
    <property type="match status" value="1"/>
</dbReference>
<evidence type="ECO:0000256" key="2">
    <source>
        <dbReference type="ARBA" id="ARBA00012759"/>
    </source>
</evidence>
<dbReference type="PROSITE" id="PS00973">
    <property type="entry name" value="USP_2"/>
    <property type="match status" value="1"/>
</dbReference>
<dbReference type="Pfam" id="PF00443">
    <property type="entry name" value="UCH"/>
    <property type="match status" value="1"/>
</dbReference>
<dbReference type="InterPro" id="IPR028889">
    <property type="entry name" value="USP"/>
</dbReference>
<feature type="compositionally biased region" description="Low complexity" evidence="3">
    <location>
        <begin position="523"/>
        <end position="532"/>
    </location>
</feature>
<dbReference type="FunFam" id="3.90.70.10:FF:000083">
    <property type="entry name" value="Uncharacterized protein, isoform B"/>
    <property type="match status" value="1"/>
</dbReference>
<feature type="compositionally biased region" description="Basic and acidic residues" evidence="3">
    <location>
        <begin position="500"/>
        <end position="512"/>
    </location>
</feature>
<feature type="region of interest" description="Disordered" evidence="3">
    <location>
        <begin position="433"/>
        <end position="455"/>
    </location>
</feature>
<dbReference type="VEuPathDB" id="VectorBase:GMOY010063"/>
<feature type="compositionally biased region" description="Low complexity" evidence="3">
    <location>
        <begin position="17"/>
        <end position="46"/>
    </location>
</feature>
<dbReference type="Proteomes" id="UP000092444">
    <property type="component" value="Unassembled WGS sequence"/>
</dbReference>
<protein>
    <recommendedName>
        <fullName evidence="2">ubiquitinyl hydrolase 1</fullName>
        <ecNumber evidence="2">3.4.19.12</ecNumber>
    </recommendedName>
</protein>
<keyword evidence="6" id="KW-1185">Reference proteome</keyword>
<feature type="compositionally biased region" description="Low complexity" evidence="3">
    <location>
        <begin position="974"/>
        <end position="1014"/>
    </location>
</feature>
<feature type="compositionally biased region" description="Low complexity" evidence="3">
    <location>
        <begin position="200"/>
        <end position="215"/>
    </location>
</feature>
<organism evidence="5 6">
    <name type="scientific">Glossina morsitans morsitans</name>
    <name type="common">Savannah tsetse fly</name>
    <dbReference type="NCBI Taxonomy" id="37546"/>
    <lineage>
        <taxon>Eukaryota</taxon>
        <taxon>Metazoa</taxon>
        <taxon>Ecdysozoa</taxon>
        <taxon>Arthropoda</taxon>
        <taxon>Hexapoda</taxon>
        <taxon>Insecta</taxon>
        <taxon>Pterygota</taxon>
        <taxon>Neoptera</taxon>
        <taxon>Endopterygota</taxon>
        <taxon>Diptera</taxon>
        <taxon>Brachycera</taxon>
        <taxon>Muscomorpha</taxon>
        <taxon>Hippoboscoidea</taxon>
        <taxon>Glossinidae</taxon>
        <taxon>Glossina</taxon>
    </lineage>
</organism>
<feature type="region of interest" description="Disordered" evidence="3">
    <location>
        <begin position="391"/>
        <end position="414"/>
    </location>
</feature>
<dbReference type="GO" id="GO:0004843">
    <property type="term" value="F:cysteine-type deubiquitinase activity"/>
    <property type="evidence" value="ECO:0007669"/>
    <property type="project" value="UniProtKB-EC"/>
</dbReference>
<dbReference type="InterPro" id="IPR018200">
    <property type="entry name" value="USP_CS"/>
</dbReference>
<feature type="compositionally biased region" description="Low complexity" evidence="3">
    <location>
        <begin position="569"/>
        <end position="584"/>
    </location>
</feature>
<evidence type="ECO:0000256" key="3">
    <source>
        <dbReference type="SAM" id="MobiDB-lite"/>
    </source>
</evidence>
<feature type="compositionally biased region" description="Basic and acidic residues" evidence="3">
    <location>
        <begin position="131"/>
        <end position="143"/>
    </location>
</feature>
<evidence type="ECO:0000259" key="4">
    <source>
        <dbReference type="PROSITE" id="PS50235"/>
    </source>
</evidence>
<dbReference type="InterPro" id="IPR050185">
    <property type="entry name" value="Ub_carboxyl-term_hydrolase"/>
</dbReference>
<feature type="domain" description="USP" evidence="4">
    <location>
        <begin position="1321"/>
        <end position="1646"/>
    </location>
</feature>
<feature type="region of interest" description="Disordered" evidence="3">
    <location>
        <begin position="973"/>
        <end position="1021"/>
    </location>
</feature>
<dbReference type="EnsemblMetazoa" id="GMOY010063-RA">
    <property type="protein sequence ID" value="GMOY010063-PA"/>
    <property type="gene ID" value="GMOY010063"/>
</dbReference>
<dbReference type="PROSITE" id="PS50235">
    <property type="entry name" value="USP_3"/>
    <property type="match status" value="1"/>
</dbReference>
<evidence type="ECO:0000313" key="6">
    <source>
        <dbReference type="Proteomes" id="UP000092444"/>
    </source>
</evidence>
<dbReference type="Gene3D" id="3.90.70.10">
    <property type="entry name" value="Cysteine proteinases"/>
    <property type="match status" value="1"/>
</dbReference>
<dbReference type="PANTHER" id="PTHR21646">
    <property type="entry name" value="UBIQUITIN CARBOXYL-TERMINAL HYDROLASE"/>
    <property type="match status" value="1"/>
</dbReference>
<dbReference type="CDD" id="cd02674">
    <property type="entry name" value="Peptidase_C19R"/>
    <property type="match status" value="1"/>
</dbReference>
<feature type="region of interest" description="Disordered" evidence="3">
    <location>
        <begin position="119"/>
        <end position="174"/>
    </location>
</feature>
<dbReference type="GO" id="GO:0016579">
    <property type="term" value="P:protein deubiquitination"/>
    <property type="evidence" value="ECO:0007669"/>
    <property type="project" value="InterPro"/>
</dbReference>
<feature type="compositionally biased region" description="Low complexity" evidence="3">
    <location>
        <begin position="224"/>
        <end position="239"/>
    </location>
</feature>
<feature type="region of interest" description="Disordered" evidence="3">
    <location>
        <begin position="17"/>
        <end position="107"/>
    </location>
</feature>
<reference evidence="5" key="1">
    <citation type="submission" date="2020-05" db="UniProtKB">
        <authorList>
            <consortium name="EnsemblMetazoa"/>
        </authorList>
    </citation>
    <scope>IDENTIFICATION</scope>
    <source>
        <strain evidence="5">Yale</strain>
    </source>
</reference>
<name>A0A1B0G9S6_GLOMM</name>
<dbReference type="InterPro" id="IPR038765">
    <property type="entry name" value="Papain-like_cys_pep_sf"/>
</dbReference>
<dbReference type="STRING" id="37546.A0A1B0G9S6"/>
<accession>A0A1B0G9S6</accession>
<dbReference type="PhylomeDB" id="A0A1B0G9S6"/>
<dbReference type="EC" id="3.4.19.12" evidence="2"/>
<feature type="compositionally biased region" description="Basic and acidic residues" evidence="3">
    <location>
        <begin position="586"/>
        <end position="602"/>
    </location>
</feature>
<dbReference type="EMBL" id="CCAG010018705">
    <property type="status" value="NOT_ANNOTATED_CDS"/>
    <property type="molecule type" value="Genomic_DNA"/>
</dbReference>
<proteinExistence type="predicted"/>
<dbReference type="PANTHER" id="PTHR21646:SF23">
    <property type="entry name" value="UBIQUITIN CARBOXYL-TERMINAL HYDROLASE USP2"/>
    <property type="match status" value="1"/>
</dbReference>
<feature type="compositionally biased region" description="Polar residues" evidence="3">
    <location>
        <begin position="164"/>
        <end position="174"/>
    </location>
</feature>
<comment type="catalytic activity">
    <reaction evidence="1">
        <text>Thiol-dependent hydrolysis of ester, thioester, amide, peptide and isopeptide bonds formed by the C-terminal Gly of ubiquitin (a 76-residue protein attached to proteins as an intracellular targeting signal).</text>
        <dbReference type="EC" id="3.4.19.12"/>
    </reaction>
</comment>
<evidence type="ECO:0000313" key="5">
    <source>
        <dbReference type="EnsemblMetazoa" id="GMOY010063-PA"/>
    </source>
</evidence>
<dbReference type="SUPFAM" id="SSF54001">
    <property type="entry name" value="Cysteine proteinases"/>
    <property type="match status" value="1"/>
</dbReference>
<dbReference type="InterPro" id="IPR001394">
    <property type="entry name" value="Peptidase_C19_UCH"/>
</dbReference>
<evidence type="ECO:0000256" key="1">
    <source>
        <dbReference type="ARBA" id="ARBA00000707"/>
    </source>
</evidence>
<feature type="compositionally biased region" description="Low complexity" evidence="3">
    <location>
        <begin position="55"/>
        <end position="107"/>
    </location>
</feature>
<feature type="compositionally biased region" description="Polar residues" evidence="3">
    <location>
        <begin position="533"/>
        <end position="543"/>
    </location>
</feature>
<feature type="region of interest" description="Disordered" evidence="3">
    <location>
        <begin position="1155"/>
        <end position="1192"/>
    </location>
</feature>